<evidence type="ECO:0000313" key="1">
    <source>
        <dbReference type="EMBL" id="KAK1858502.1"/>
    </source>
</evidence>
<proteinExistence type="predicted"/>
<protein>
    <submittedName>
        <fullName evidence="1">Uncharacterized protein</fullName>
    </submittedName>
</protein>
<sequence length="480" mass="48253">MAMDTALLMVACMHLDIDPPAAFHPTDPGAAQYASVVRAAWPDHPPVTVQGALTEDLLPPAVAKRLRRLRLHERELWIYRHTSLAGGLPRPLDDGGDGGGDGDGDGGGGGNGADGGGADAAAARAAEPVIDGGSVAPCNRDAALTLWEGVFPRRTPYLHAGGLPLLHCLAASDELLVLQDLGPPSAGDANDDAVADDDGDGYRVAGAPNFAAGLTLEQAAAAAAALAHLHRSFAAPASRRGFPSPSPSAAAGALDRAVTASLAVGADGGDAPDGGGGAAFWAAAPPKVARWVADIHPLSAAAAARYACPRTVVHGEPLGAALRFWAAGAAGRLAAVAHWQQATVAAPATDIAVLFHAGLPPALRRDHEADLLRGYWRVLTGAGEGEGGGGGGWGGGGGPRAPPPTGADALATAPAPPPPYECTWEALRGDYVAAYELTALRLVRAAPLFEGSPEAAARLVASLTDLRKRRLGGGGGGEDA</sequence>
<name>A0ACC3BL04_PYRYE</name>
<reference evidence="1" key="1">
    <citation type="submission" date="2019-11" db="EMBL/GenBank/DDBJ databases">
        <title>Nori genome reveals adaptations in red seaweeds to the harsh intertidal environment.</title>
        <authorList>
            <person name="Wang D."/>
            <person name="Mao Y."/>
        </authorList>
    </citation>
    <scope>NUCLEOTIDE SEQUENCE</scope>
    <source>
        <tissue evidence="1">Gametophyte</tissue>
    </source>
</reference>
<accession>A0ACC3BL04</accession>
<dbReference type="Proteomes" id="UP000798662">
    <property type="component" value="Chromosome 1"/>
</dbReference>
<dbReference type="EMBL" id="CM020618">
    <property type="protein sequence ID" value="KAK1858502.1"/>
    <property type="molecule type" value="Genomic_DNA"/>
</dbReference>
<organism evidence="1 2">
    <name type="scientific">Pyropia yezoensis</name>
    <name type="common">Susabi-nori</name>
    <name type="synonym">Porphyra yezoensis</name>
    <dbReference type="NCBI Taxonomy" id="2788"/>
    <lineage>
        <taxon>Eukaryota</taxon>
        <taxon>Rhodophyta</taxon>
        <taxon>Bangiophyceae</taxon>
        <taxon>Bangiales</taxon>
        <taxon>Bangiaceae</taxon>
        <taxon>Pyropia</taxon>
    </lineage>
</organism>
<evidence type="ECO:0000313" key="2">
    <source>
        <dbReference type="Proteomes" id="UP000798662"/>
    </source>
</evidence>
<comment type="caution">
    <text evidence="1">The sequence shown here is derived from an EMBL/GenBank/DDBJ whole genome shotgun (WGS) entry which is preliminary data.</text>
</comment>
<keyword evidence="2" id="KW-1185">Reference proteome</keyword>
<gene>
    <name evidence="1" type="ORF">I4F81_001103</name>
</gene>